<evidence type="ECO:0000256" key="2">
    <source>
        <dbReference type="ARBA" id="ARBA00007651"/>
    </source>
</evidence>
<protein>
    <recommendedName>
        <fullName evidence="8">CASP-like protein</fullName>
    </recommendedName>
</protein>
<accession>A0AAE1W276</accession>
<evidence type="ECO:0000259" key="9">
    <source>
        <dbReference type="Pfam" id="PF04535"/>
    </source>
</evidence>
<reference evidence="10" key="2">
    <citation type="journal article" date="2024" name="Plant">
        <title>Genomic evolution and insights into agronomic trait innovations of Sesamum species.</title>
        <authorList>
            <person name="Miao H."/>
            <person name="Wang L."/>
            <person name="Qu L."/>
            <person name="Liu H."/>
            <person name="Sun Y."/>
            <person name="Le M."/>
            <person name="Wang Q."/>
            <person name="Wei S."/>
            <person name="Zheng Y."/>
            <person name="Lin W."/>
            <person name="Duan Y."/>
            <person name="Cao H."/>
            <person name="Xiong S."/>
            <person name="Wang X."/>
            <person name="Wei L."/>
            <person name="Li C."/>
            <person name="Ma Q."/>
            <person name="Ju M."/>
            <person name="Zhao R."/>
            <person name="Li G."/>
            <person name="Mu C."/>
            <person name="Tian Q."/>
            <person name="Mei H."/>
            <person name="Zhang T."/>
            <person name="Gao T."/>
            <person name="Zhang H."/>
        </authorList>
    </citation>
    <scope>NUCLEOTIDE SEQUENCE</scope>
    <source>
        <strain evidence="10">K16</strain>
    </source>
</reference>
<comment type="subunit">
    <text evidence="3 8">Homodimer and heterodimers.</text>
</comment>
<evidence type="ECO:0000313" key="10">
    <source>
        <dbReference type="EMBL" id="KAK4385390.1"/>
    </source>
</evidence>
<gene>
    <name evidence="10" type="ORF">Sango_2663000</name>
</gene>
<dbReference type="PANTHER" id="PTHR32021">
    <property type="entry name" value="CASP-LIKE PROTEIN 5B3"/>
    <property type="match status" value="1"/>
</dbReference>
<organism evidence="10 11">
    <name type="scientific">Sesamum angolense</name>
    <dbReference type="NCBI Taxonomy" id="2727404"/>
    <lineage>
        <taxon>Eukaryota</taxon>
        <taxon>Viridiplantae</taxon>
        <taxon>Streptophyta</taxon>
        <taxon>Embryophyta</taxon>
        <taxon>Tracheophyta</taxon>
        <taxon>Spermatophyta</taxon>
        <taxon>Magnoliopsida</taxon>
        <taxon>eudicotyledons</taxon>
        <taxon>Gunneridae</taxon>
        <taxon>Pentapetalae</taxon>
        <taxon>asterids</taxon>
        <taxon>lamiids</taxon>
        <taxon>Lamiales</taxon>
        <taxon>Pedaliaceae</taxon>
        <taxon>Sesamum</taxon>
    </lineage>
</organism>
<comment type="caution">
    <text evidence="10">The sequence shown here is derived from an EMBL/GenBank/DDBJ whole genome shotgun (WGS) entry which is preliminary data.</text>
</comment>
<keyword evidence="11" id="KW-1185">Reference proteome</keyword>
<evidence type="ECO:0000256" key="6">
    <source>
        <dbReference type="ARBA" id="ARBA00022989"/>
    </source>
</evidence>
<proteinExistence type="inferred from homology"/>
<dbReference type="GO" id="GO:0005886">
    <property type="term" value="C:plasma membrane"/>
    <property type="evidence" value="ECO:0007669"/>
    <property type="project" value="UniProtKB-SubCell"/>
</dbReference>
<comment type="similarity">
    <text evidence="2 8">Belongs to the Casparian strip membrane proteins (CASP) family.</text>
</comment>
<evidence type="ECO:0000256" key="8">
    <source>
        <dbReference type="RuleBase" id="RU361233"/>
    </source>
</evidence>
<evidence type="ECO:0000256" key="4">
    <source>
        <dbReference type="ARBA" id="ARBA00022475"/>
    </source>
</evidence>
<dbReference type="EMBL" id="JACGWL010000016">
    <property type="protein sequence ID" value="KAK4385390.1"/>
    <property type="molecule type" value="Genomic_DNA"/>
</dbReference>
<name>A0AAE1W276_9LAMI</name>
<dbReference type="PANTHER" id="PTHR32021:SF24">
    <property type="entry name" value="CASP-LIKE PROTEIN"/>
    <property type="match status" value="1"/>
</dbReference>
<dbReference type="AlphaFoldDB" id="A0AAE1W276"/>
<evidence type="ECO:0000256" key="1">
    <source>
        <dbReference type="ARBA" id="ARBA00004651"/>
    </source>
</evidence>
<dbReference type="InterPro" id="IPR006702">
    <property type="entry name" value="CASP_dom"/>
</dbReference>
<reference evidence="10" key="1">
    <citation type="submission" date="2020-06" db="EMBL/GenBank/DDBJ databases">
        <authorList>
            <person name="Li T."/>
            <person name="Hu X."/>
            <person name="Zhang T."/>
            <person name="Song X."/>
            <person name="Zhang H."/>
            <person name="Dai N."/>
            <person name="Sheng W."/>
            <person name="Hou X."/>
            <person name="Wei L."/>
        </authorList>
    </citation>
    <scope>NUCLEOTIDE SEQUENCE</scope>
    <source>
        <strain evidence="10">K16</strain>
        <tissue evidence="10">Leaf</tissue>
    </source>
</reference>
<feature type="transmembrane region" description="Helical" evidence="8">
    <location>
        <begin position="20"/>
        <end position="43"/>
    </location>
</feature>
<dbReference type="PROSITE" id="PS51257">
    <property type="entry name" value="PROKAR_LIPOPROTEIN"/>
    <property type="match status" value="1"/>
</dbReference>
<comment type="subcellular location">
    <subcellularLocation>
        <location evidence="1 8">Cell membrane</location>
        <topology evidence="1 8">Multi-pass membrane protein</topology>
    </subcellularLocation>
</comment>
<dbReference type="InterPro" id="IPR045009">
    <property type="entry name" value="CASPL-5"/>
</dbReference>
<keyword evidence="7 8" id="KW-0472">Membrane</keyword>
<dbReference type="Proteomes" id="UP001289374">
    <property type="component" value="Unassembled WGS sequence"/>
</dbReference>
<sequence length="88" mass="9640">MKVGNLAGIELSFSWLKQHIPRVTATLSLAAACSSAGVMVLFTRDTNICRVDANLSCDMFQISIAFAFASWFLLAISSYVMFWLVASI</sequence>
<comment type="caution">
    <text evidence="8">Lacks conserved residue(s) required for the propagation of feature annotation.</text>
</comment>
<evidence type="ECO:0000256" key="5">
    <source>
        <dbReference type="ARBA" id="ARBA00022692"/>
    </source>
</evidence>
<dbReference type="Pfam" id="PF04535">
    <property type="entry name" value="CASP_dom"/>
    <property type="match status" value="1"/>
</dbReference>
<feature type="domain" description="Casparian strip membrane protein" evidence="9">
    <location>
        <begin position="15"/>
        <end position="73"/>
    </location>
</feature>
<evidence type="ECO:0000256" key="7">
    <source>
        <dbReference type="ARBA" id="ARBA00023136"/>
    </source>
</evidence>
<keyword evidence="4 8" id="KW-1003">Cell membrane</keyword>
<feature type="transmembrane region" description="Helical" evidence="8">
    <location>
        <begin position="64"/>
        <end position="86"/>
    </location>
</feature>
<keyword evidence="6 8" id="KW-1133">Transmembrane helix</keyword>
<keyword evidence="5 8" id="KW-0812">Transmembrane</keyword>
<evidence type="ECO:0000256" key="3">
    <source>
        <dbReference type="ARBA" id="ARBA00011489"/>
    </source>
</evidence>
<evidence type="ECO:0000313" key="11">
    <source>
        <dbReference type="Proteomes" id="UP001289374"/>
    </source>
</evidence>